<dbReference type="InParanoid" id="A0A2H3D7E8"/>
<protein>
    <submittedName>
        <fullName evidence="1">Uncharacterized protein</fullName>
    </submittedName>
</protein>
<gene>
    <name evidence="1" type="ORF">ARMGADRAFT_1081919</name>
</gene>
<reference evidence="2" key="1">
    <citation type="journal article" date="2017" name="Nat. Ecol. Evol.">
        <title>Genome expansion and lineage-specific genetic innovations in the forest pathogenic fungi Armillaria.</title>
        <authorList>
            <person name="Sipos G."/>
            <person name="Prasanna A.N."/>
            <person name="Walter M.C."/>
            <person name="O'Connor E."/>
            <person name="Balint B."/>
            <person name="Krizsan K."/>
            <person name="Kiss B."/>
            <person name="Hess J."/>
            <person name="Varga T."/>
            <person name="Slot J."/>
            <person name="Riley R."/>
            <person name="Boka B."/>
            <person name="Rigling D."/>
            <person name="Barry K."/>
            <person name="Lee J."/>
            <person name="Mihaltcheva S."/>
            <person name="LaButti K."/>
            <person name="Lipzen A."/>
            <person name="Waldron R."/>
            <person name="Moloney N.M."/>
            <person name="Sperisen C."/>
            <person name="Kredics L."/>
            <person name="Vagvoelgyi C."/>
            <person name="Patrignani A."/>
            <person name="Fitzpatrick D."/>
            <person name="Nagy I."/>
            <person name="Doyle S."/>
            <person name="Anderson J.B."/>
            <person name="Grigoriev I.V."/>
            <person name="Gueldener U."/>
            <person name="Muensterkoetter M."/>
            <person name="Nagy L.G."/>
        </authorList>
    </citation>
    <scope>NUCLEOTIDE SEQUENCE [LARGE SCALE GENOMIC DNA]</scope>
    <source>
        <strain evidence="2">Ar21-2</strain>
    </source>
</reference>
<sequence>MLGLVGQKHVANIQLPFKKEYKFPASQALTAIAVTIPPTPALNPAVSCPDYLKTSLPFWFYYNGTGLPPTKLSQLLRTPSVAPFPPDGGARIYIWRLETGLHFILNVIRDYLVDAERKIASCHGQCRQVLTEGTKARFRPVSDSTLRTYAVTFSQLLIVPLRCFVRASIVESDNKANLWERLSFDLTPTCCRALTSLWKHIVDAAVEELDGDFFLSLSRKTVAQHVHQYFTGLLTNPINGRERLSLLERVLALQMFNKNNGVQSANYLTSSCARIQRGLYSSQFHAAFLGGYEVVYNIPSHQDLYETELIQEADMGGENIAGTENADIINDEQEDFAEEVDEEENILMEHIDGDDKVISDLDLTNLCHLDFGVHQSDASIDVHLDDSSARDAQEEPRLIEFLVKNQQFISFKPSMDTTIMSRLKFVWYTAKPIADTERGNTSICWSMDGNAVTLTWGRITGREIKLSFLREAVQDIMKDMMFAVEDLPSFYGYQDFDLAQVTDSPSNPESLFCRPDNSDYFKTFSTPIMNMLKLPQSQNPYGLLNDEGCISTGSLRSCLKRHDNLLCSMIPAIVMTCGITLRSMQIPELRFKEMGGLGRNIKIVDGHVIIFKPKAKQTGVSEYQAAWALPHMLGKVLLYYIGVLRAVEIALLKDQPDLGITERESLIFVHPKIAHGSPLSTFHSTEINAKLKASSIKLDIAAIRHVQIAFMRAHAPPYFTQLLENTPPADKDSEAYYTTDSKEALMIELSLFLHAFYGLGPRPVAYSSHLSLGNNSSFALLTAQHLVVSRYLISSGGNPTEISNVVADTIEACPFYRVKTNLEEKNTAKGGEIGDDVLRAVASVYLYGESIPAALSFAPVLGYDPKDLVNVVEYILTALFQWKNGFYQGLSEAVLRVIQTHVQRRLIPFFDDLISQERYHDSYRALCQAIHDYAS</sequence>
<dbReference type="AlphaFoldDB" id="A0A2H3D7E8"/>
<dbReference type="OrthoDB" id="3049338at2759"/>
<organism evidence="1 2">
    <name type="scientific">Armillaria gallica</name>
    <name type="common">Bulbous honey fungus</name>
    <name type="synonym">Armillaria bulbosa</name>
    <dbReference type="NCBI Taxonomy" id="47427"/>
    <lineage>
        <taxon>Eukaryota</taxon>
        <taxon>Fungi</taxon>
        <taxon>Dikarya</taxon>
        <taxon>Basidiomycota</taxon>
        <taxon>Agaricomycotina</taxon>
        <taxon>Agaricomycetes</taxon>
        <taxon>Agaricomycetidae</taxon>
        <taxon>Agaricales</taxon>
        <taxon>Marasmiineae</taxon>
        <taxon>Physalacriaceae</taxon>
        <taxon>Armillaria</taxon>
    </lineage>
</organism>
<accession>A0A2H3D7E8</accession>
<evidence type="ECO:0000313" key="1">
    <source>
        <dbReference type="EMBL" id="PBK91151.1"/>
    </source>
</evidence>
<evidence type="ECO:0000313" key="2">
    <source>
        <dbReference type="Proteomes" id="UP000217790"/>
    </source>
</evidence>
<name>A0A2H3D7E8_ARMGA</name>
<dbReference type="OMA" id="ILMEHID"/>
<proteinExistence type="predicted"/>
<dbReference type="EMBL" id="KZ293662">
    <property type="protein sequence ID" value="PBK91151.1"/>
    <property type="molecule type" value="Genomic_DNA"/>
</dbReference>
<keyword evidence="2" id="KW-1185">Reference proteome</keyword>
<dbReference type="Proteomes" id="UP000217790">
    <property type="component" value="Unassembled WGS sequence"/>
</dbReference>